<protein>
    <submittedName>
        <fullName evidence="2">Uncharacterized protein</fullName>
    </submittedName>
</protein>
<evidence type="ECO:0000313" key="3">
    <source>
        <dbReference type="Proteomes" id="UP000191408"/>
    </source>
</evidence>
<sequence>MQMRRLFQHKFVMTRLMSMVKETHTLALTATLFTTGDLQPRPTSMHQDCHNPQTPKHKTHTHTPTHKETKKQQRHKAKRQQVQASSTPLKRPLADGHGIIEWKHITSQDKPIQHGLDFTTLASHSATLGLEGWTRRIWEGDGHGNVRMNFVLNELCFDIFGGIWDFICIQHLHLAPTAESSNLSSNFASMDIINVRVTVDICLGGWFNLFCIHWKY</sequence>
<keyword evidence="3" id="KW-1185">Reference proteome</keyword>
<name>A0A1V6P241_PENPO</name>
<accession>A0A1V6P241</accession>
<proteinExistence type="predicted"/>
<evidence type="ECO:0000313" key="2">
    <source>
        <dbReference type="EMBL" id="OQD70686.1"/>
    </source>
</evidence>
<dbReference type="EMBL" id="MDYM01000001">
    <property type="protein sequence ID" value="OQD70686.1"/>
    <property type="molecule type" value="Genomic_DNA"/>
</dbReference>
<reference evidence="3" key="1">
    <citation type="journal article" date="2017" name="Nat. Microbiol.">
        <title>Global analysis of biosynthetic gene clusters reveals vast potential of secondary metabolite production in Penicillium species.</title>
        <authorList>
            <person name="Nielsen J.C."/>
            <person name="Grijseels S."/>
            <person name="Prigent S."/>
            <person name="Ji B."/>
            <person name="Dainat J."/>
            <person name="Nielsen K.F."/>
            <person name="Frisvad J.C."/>
            <person name="Workman M."/>
            <person name="Nielsen J."/>
        </authorList>
    </citation>
    <scope>NUCLEOTIDE SEQUENCE [LARGE SCALE GENOMIC DNA]</scope>
    <source>
        <strain evidence="3">IBT 4502</strain>
    </source>
</reference>
<feature type="compositionally biased region" description="Basic residues" evidence="1">
    <location>
        <begin position="55"/>
        <end position="64"/>
    </location>
</feature>
<evidence type="ECO:0000256" key="1">
    <source>
        <dbReference type="SAM" id="MobiDB-lite"/>
    </source>
</evidence>
<gene>
    <name evidence="2" type="ORF">PENPOL_c001G04798</name>
</gene>
<dbReference type="Proteomes" id="UP000191408">
    <property type="component" value="Unassembled WGS sequence"/>
</dbReference>
<comment type="caution">
    <text evidence="2">The sequence shown here is derived from an EMBL/GenBank/DDBJ whole genome shotgun (WGS) entry which is preliminary data.</text>
</comment>
<dbReference type="AlphaFoldDB" id="A0A1V6P241"/>
<feature type="region of interest" description="Disordered" evidence="1">
    <location>
        <begin position="38"/>
        <end position="91"/>
    </location>
</feature>
<organism evidence="2 3">
    <name type="scientific">Penicillium polonicum</name>
    <dbReference type="NCBI Taxonomy" id="60169"/>
    <lineage>
        <taxon>Eukaryota</taxon>
        <taxon>Fungi</taxon>
        <taxon>Dikarya</taxon>
        <taxon>Ascomycota</taxon>
        <taxon>Pezizomycotina</taxon>
        <taxon>Eurotiomycetes</taxon>
        <taxon>Eurotiomycetidae</taxon>
        <taxon>Eurotiales</taxon>
        <taxon>Aspergillaceae</taxon>
        <taxon>Penicillium</taxon>
    </lineage>
</organism>